<comment type="caution">
    <text evidence="1">The sequence shown here is derived from an EMBL/GenBank/DDBJ whole genome shotgun (WGS) entry which is preliminary data.</text>
</comment>
<evidence type="ECO:0000313" key="1">
    <source>
        <dbReference type="EMBL" id="MBB3968923.1"/>
    </source>
</evidence>
<gene>
    <name evidence="1" type="ORF">GGR35_001515</name>
</gene>
<sequence length="30" mass="3524">MAAMAVMLDLFIDPQKDDSTKYNKAFKRFK</sequence>
<reference evidence="1 2" key="1">
    <citation type="submission" date="2020-08" db="EMBL/GenBank/DDBJ databases">
        <title>Genomic Encyclopedia of Type Strains, Phase IV (KMG-IV): sequencing the most valuable type-strain genomes for metagenomic binning, comparative biology and taxonomic classification.</title>
        <authorList>
            <person name="Goeker M."/>
        </authorList>
    </citation>
    <scope>NUCLEOTIDE SEQUENCE [LARGE SCALE GENOMIC DNA]</scope>
    <source>
        <strain evidence="1 2">DSM 100995</strain>
    </source>
</reference>
<organism evidence="1 2">
    <name type="scientific">Mucilaginibacter phyllosphaerae</name>
    <dbReference type="NCBI Taxonomy" id="1812349"/>
    <lineage>
        <taxon>Bacteria</taxon>
        <taxon>Pseudomonadati</taxon>
        <taxon>Bacteroidota</taxon>
        <taxon>Sphingobacteriia</taxon>
        <taxon>Sphingobacteriales</taxon>
        <taxon>Sphingobacteriaceae</taxon>
        <taxon>Mucilaginibacter</taxon>
    </lineage>
</organism>
<evidence type="ECO:0000313" key="2">
    <source>
        <dbReference type="Proteomes" id="UP000583101"/>
    </source>
</evidence>
<dbReference type="EMBL" id="JACIEG010000002">
    <property type="protein sequence ID" value="MBB3968923.1"/>
    <property type="molecule type" value="Genomic_DNA"/>
</dbReference>
<keyword evidence="2" id="KW-1185">Reference proteome</keyword>
<accession>A0ABR6I7A6</accession>
<dbReference type="Proteomes" id="UP000583101">
    <property type="component" value="Unassembled WGS sequence"/>
</dbReference>
<protein>
    <submittedName>
        <fullName evidence="1">Uncharacterized protein</fullName>
    </submittedName>
</protein>
<proteinExistence type="predicted"/>
<name>A0ABR6I7A6_9SPHI</name>